<dbReference type="SUPFAM" id="SSF82199">
    <property type="entry name" value="SET domain"/>
    <property type="match status" value="1"/>
</dbReference>
<protein>
    <recommendedName>
        <fullName evidence="4">SET domain-containing protein</fullName>
    </recommendedName>
</protein>
<keyword evidence="3" id="KW-0949">S-adenosyl-L-methionine</keyword>
<name>X1NJY8_9ZZZZ</name>
<dbReference type="GO" id="GO:0042799">
    <property type="term" value="F:histone H4K20 methyltransferase activity"/>
    <property type="evidence" value="ECO:0007669"/>
    <property type="project" value="TreeGrafter"/>
</dbReference>
<dbReference type="InterPro" id="IPR046341">
    <property type="entry name" value="SET_dom_sf"/>
</dbReference>
<dbReference type="Pfam" id="PF00856">
    <property type="entry name" value="SET"/>
    <property type="match status" value="1"/>
</dbReference>
<dbReference type="Gene3D" id="2.170.270.10">
    <property type="entry name" value="SET domain"/>
    <property type="match status" value="1"/>
</dbReference>
<dbReference type="InterPro" id="IPR001214">
    <property type="entry name" value="SET_dom"/>
</dbReference>
<comment type="caution">
    <text evidence="5">The sequence shown here is derived from an EMBL/GenBank/DDBJ whole genome shotgun (WGS) entry which is preliminary data.</text>
</comment>
<dbReference type="PROSITE" id="PS50280">
    <property type="entry name" value="SET"/>
    <property type="match status" value="1"/>
</dbReference>
<proteinExistence type="predicted"/>
<organism evidence="5">
    <name type="scientific">marine sediment metagenome</name>
    <dbReference type="NCBI Taxonomy" id="412755"/>
    <lineage>
        <taxon>unclassified sequences</taxon>
        <taxon>metagenomes</taxon>
        <taxon>ecological metagenomes</taxon>
    </lineage>
</organism>
<evidence type="ECO:0000256" key="2">
    <source>
        <dbReference type="ARBA" id="ARBA00022679"/>
    </source>
</evidence>
<dbReference type="EMBL" id="BARV01016752">
    <property type="protein sequence ID" value="GAI30526.1"/>
    <property type="molecule type" value="Genomic_DNA"/>
</dbReference>
<dbReference type="PANTHER" id="PTHR46402:SF2">
    <property type="entry name" value="HISTONE-LYSINE N-TRIMETHYLTRANSFERASE SMYD5"/>
    <property type="match status" value="1"/>
</dbReference>
<dbReference type="SMART" id="SM00317">
    <property type="entry name" value="SET"/>
    <property type="match status" value="1"/>
</dbReference>
<sequence length="140" mass="16425">MVKRKKTYLIKKSRKKGKGTFATRDIKKGELIMMRDYSKLKRYKLGDRTLRKSNHVDYVGNKEYVIDKSPNSYINHSCNPNTKTVAISKNKAKNYAIKNIRKGEELTHSYVPSKKELAQAKKQGLYIWKMKKKRLAKKEN</sequence>
<dbReference type="GO" id="GO:0032259">
    <property type="term" value="P:methylation"/>
    <property type="evidence" value="ECO:0007669"/>
    <property type="project" value="UniProtKB-KW"/>
</dbReference>
<reference evidence="5" key="1">
    <citation type="journal article" date="2014" name="Front. Microbiol.">
        <title>High frequency of phylogenetically diverse reductive dehalogenase-homologous genes in deep subseafloor sedimentary metagenomes.</title>
        <authorList>
            <person name="Kawai M."/>
            <person name="Futagami T."/>
            <person name="Toyoda A."/>
            <person name="Takaki Y."/>
            <person name="Nishi S."/>
            <person name="Hori S."/>
            <person name="Arai W."/>
            <person name="Tsubouchi T."/>
            <person name="Morono Y."/>
            <person name="Uchiyama I."/>
            <person name="Ito T."/>
            <person name="Fujiyama A."/>
            <person name="Inagaki F."/>
            <person name="Takami H."/>
        </authorList>
    </citation>
    <scope>NUCLEOTIDE SEQUENCE</scope>
    <source>
        <strain evidence="5">Expedition CK06-06</strain>
    </source>
</reference>
<dbReference type="PANTHER" id="PTHR46402">
    <property type="entry name" value="SET AND MYND DOMAIN-CONTAINING PROTEIN 5"/>
    <property type="match status" value="1"/>
</dbReference>
<dbReference type="AlphaFoldDB" id="X1NJY8"/>
<keyword evidence="2" id="KW-0808">Transferase</keyword>
<keyword evidence="1" id="KW-0489">Methyltransferase</keyword>
<accession>X1NJY8</accession>
<dbReference type="GO" id="GO:0045814">
    <property type="term" value="P:negative regulation of gene expression, epigenetic"/>
    <property type="evidence" value="ECO:0007669"/>
    <property type="project" value="TreeGrafter"/>
</dbReference>
<evidence type="ECO:0000259" key="4">
    <source>
        <dbReference type="PROSITE" id="PS50280"/>
    </source>
</evidence>
<evidence type="ECO:0000256" key="3">
    <source>
        <dbReference type="ARBA" id="ARBA00022691"/>
    </source>
</evidence>
<evidence type="ECO:0000256" key="1">
    <source>
        <dbReference type="ARBA" id="ARBA00022603"/>
    </source>
</evidence>
<feature type="domain" description="SET" evidence="4">
    <location>
        <begin position="6"/>
        <end position="111"/>
    </location>
</feature>
<gene>
    <name evidence="5" type="ORF">S06H3_28675</name>
</gene>
<dbReference type="CDD" id="cd20071">
    <property type="entry name" value="SET_SMYD"/>
    <property type="match status" value="1"/>
</dbReference>
<evidence type="ECO:0000313" key="5">
    <source>
        <dbReference type="EMBL" id="GAI30526.1"/>
    </source>
</evidence>